<evidence type="ECO:0000313" key="2">
    <source>
        <dbReference type="Proteomes" id="UP000274601"/>
    </source>
</evidence>
<proteinExistence type="predicted"/>
<keyword evidence="2" id="KW-1185">Reference proteome</keyword>
<sequence length="195" mass="20879">MANPKCEHCDGPMPLLSRPSLARFCSGRCRVAAHRARRRIPAEMTGRDRWVRRTARKVPVTVDGRAASSTNPATWASYRQALASGTGAGLGFVLNGDGIVCVDLDHCLEAGEVAPWARRLLDRFPATYVEVSPSGDGLHVFGFADVVRGRHVRLDGGRAEVYGTGRFICVTGDRFEGAPARLADMTAAVAALCAA</sequence>
<reference evidence="1 2" key="1">
    <citation type="submission" date="2018-10" db="EMBL/GenBank/DDBJ databases">
        <title>Genomic Encyclopedia of Archaeal and Bacterial Type Strains, Phase II (KMG-II): from individual species to whole genera.</title>
        <authorList>
            <person name="Goeker M."/>
        </authorList>
    </citation>
    <scope>NUCLEOTIDE SEQUENCE [LARGE SCALE GENOMIC DNA]</scope>
    <source>
        <strain evidence="1 2">DSM 43383</strain>
    </source>
</reference>
<dbReference type="AlphaFoldDB" id="A0A495QSK2"/>
<organism evidence="1 2">
    <name type="scientific">Actinomadura pelletieri DSM 43383</name>
    <dbReference type="NCBI Taxonomy" id="1120940"/>
    <lineage>
        <taxon>Bacteria</taxon>
        <taxon>Bacillati</taxon>
        <taxon>Actinomycetota</taxon>
        <taxon>Actinomycetes</taxon>
        <taxon>Streptosporangiales</taxon>
        <taxon>Thermomonosporaceae</taxon>
        <taxon>Actinomadura</taxon>
    </lineage>
</organism>
<protein>
    <submittedName>
        <fullName evidence="1">Bifunctional DNA primase/polymerase-like protein</fullName>
    </submittedName>
</protein>
<accession>A0A495QSK2</accession>
<dbReference type="EMBL" id="RBWU01000002">
    <property type="protein sequence ID" value="RKS76484.1"/>
    <property type="molecule type" value="Genomic_DNA"/>
</dbReference>
<evidence type="ECO:0000313" key="1">
    <source>
        <dbReference type="EMBL" id="RKS76484.1"/>
    </source>
</evidence>
<dbReference type="Proteomes" id="UP000274601">
    <property type="component" value="Unassembled WGS sequence"/>
</dbReference>
<name>A0A495QSK2_9ACTN</name>
<comment type="caution">
    <text evidence="1">The sequence shown here is derived from an EMBL/GenBank/DDBJ whole genome shotgun (WGS) entry which is preliminary data.</text>
</comment>
<gene>
    <name evidence="1" type="ORF">BZB76_1840</name>
</gene>
<dbReference type="OrthoDB" id="3187422at2"/>